<keyword evidence="3" id="KW-1003">Cell membrane</keyword>
<evidence type="ECO:0000313" key="8">
    <source>
        <dbReference type="Proteomes" id="UP000295781"/>
    </source>
</evidence>
<evidence type="ECO:0000313" key="7">
    <source>
        <dbReference type="EMBL" id="AUX20646.1"/>
    </source>
</evidence>
<dbReference type="Proteomes" id="UP000295781">
    <property type="component" value="Chromosome"/>
</dbReference>
<evidence type="ECO:0008006" key="9">
    <source>
        <dbReference type="Google" id="ProtNLM"/>
    </source>
</evidence>
<dbReference type="RefSeq" id="WP_165373048.1">
    <property type="nucleotide sequence ID" value="NZ_CP012670.1"/>
</dbReference>
<evidence type="ECO:0000256" key="2">
    <source>
        <dbReference type="ARBA" id="ARBA00006228"/>
    </source>
</evidence>
<reference evidence="7 8" key="1">
    <citation type="submission" date="2015-09" db="EMBL/GenBank/DDBJ databases">
        <title>Sorangium comparison.</title>
        <authorList>
            <person name="Zaburannyi N."/>
            <person name="Bunk B."/>
            <person name="Overmann J."/>
            <person name="Mueller R."/>
        </authorList>
    </citation>
    <scope>NUCLEOTIDE SEQUENCE [LARGE SCALE GENOMIC DNA]</scope>
    <source>
        <strain evidence="7 8">So ceGT47</strain>
    </source>
</reference>
<proteinExistence type="inferred from homology"/>
<dbReference type="Pfam" id="PF01899">
    <property type="entry name" value="MNHE"/>
    <property type="match status" value="1"/>
</dbReference>
<dbReference type="PANTHER" id="PTHR34584:SF1">
    <property type="entry name" value="NA(+)_H(+) ANTIPORTER SUBUNIT E1"/>
    <property type="match status" value="1"/>
</dbReference>
<dbReference type="AlphaFoldDB" id="A0A4P2PVZ8"/>
<dbReference type="InterPro" id="IPR002758">
    <property type="entry name" value="Cation_antiport_E"/>
</dbReference>
<keyword evidence="4" id="KW-0812">Transmembrane</keyword>
<gene>
    <name evidence="7" type="ORF">SOCEGT47_011190</name>
</gene>
<dbReference type="EMBL" id="CP012670">
    <property type="protein sequence ID" value="AUX20646.1"/>
    <property type="molecule type" value="Genomic_DNA"/>
</dbReference>
<dbReference type="PANTHER" id="PTHR34584">
    <property type="entry name" value="NA(+)/H(+) ANTIPORTER SUBUNIT E1"/>
    <property type="match status" value="1"/>
</dbReference>
<accession>A0A4P2PVZ8</accession>
<dbReference type="GO" id="GO:0005886">
    <property type="term" value="C:plasma membrane"/>
    <property type="evidence" value="ECO:0007669"/>
    <property type="project" value="UniProtKB-SubCell"/>
</dbReference>
<name>A0A4P2PVZ8_SORCE</name>
<dbReference type="GO" id="GO:0008324">
    <property type="term" value="F:monoatomic cation transmembrane transporter activity"/>
    <property type="evidence" value="ECO:0007669"/>
    <property type="project" value="InterPro"/>
</dbReference>
<keyword evidence="6" id="KW-0472">Membrane</keyword>
<evidence type="ECO:0000256" key="3">
    <source>
        <dbReference type="ARBA" id="ARBA00022475"/>
    </source>
</evidence>
<evidence type="ECO:0000256" key="5">
    <source>
        <dbReference type="ARBA" id="ARBA00022989"/>
    </source>
</evidence>
<keyword evidence="5" id="KW-1133">Transmembrane helix</keyword>
<comment type="subcellular location">
    <subcellularLocation>
        <location evidence="1">Cell membrane</location>
        <topology evidence="1">Multi-pass membrane protein</topology>
    </subcellularLocation>
</comment>
<comment type="similarity">
    <text evidence="2">Belongs to the CPA3 antiporters (TC 2.A.63) subunit E family.</text>
</comment>
<evidence type="ECO:0000256" key="4">
    <source>
        <dbReference type="ARBA" id="ARBA00022692"/>
    </source>
</evidence>
<evidence type="ECO:0000256" key="6">
    <source>
        <dbReference type="ARBA" id="ARBA00023136"/>
    </source>
</evidence>
<organism evidence="7 8">
    <name type="scientific">Sorangium cellulosum</name>
    <name type="common">Polyangium cellulosum</name>
    <dbReference type="NCBI Taxonomy" id="56"/>
    <lineage>
        <taxon>Bacteria</taxon>
        <taxon>Pseudomonadati</taxon>
        <taxon>Myxococcota</taxon>
        <taxon>Polyangia</taxon>
        <taxon>Polyangiales</taxon>
        <taxon>Polyangiaceae</taxon>
        <taxon>Sorangium</taxon>
    </lineage>
</organism>
<protein>
    <recommendedName>
        <fullName evidence="9">Cation:proton antiporter</fullName>
    </recommendedName>
</protein>
<evidence type="ECO:0000256" key="1">
    <source>
        <dbReference type="ARBA" id="ARBA00004651"/>
    </source>
</evidence>
<sequence length="122" mass="13933">MKAPAPPPRRRPFPLRVLGFFLFLLCFLRALVLANLQLARSILFERREDLAPGFLTYPVERLSKLEILVLSHCITLTPGTTTVEISPDFTRLVLHALDARDAEATLRGIRDELEAPILRWTR</sequence>